<gene>
    <name evidence="1" type="ORF">BDM02DRAFT_3115279</name>
</gene>
<proteinExistence type="predicted"/>
<sequence length="150" mass="17336">MLFNGQAFYIINKKSGTAMDLDAVSQKSIIGWEHHGGDNQRWMIVPNLESLDDSCWIENVAFKKYLSVEGNLCDNAKLVGTSTKFLWNIRRDEHDFNGWRFFVRGTERNADLANHSDRLSGTVTLWYHTEAESQVWYLREVHPTNPSNTL</sequence>
<evidence type="ECO:0000313" key="1">
    <source>
        <dbReference type="EMBL" id="KAF9648510.1"/>
    </source>
</evidence>
<reference evidence="1" key="2">
    <citation type="journal article" date="2020" name="Nat. Commun.">
        <title>Large-scale genome sequencing of mycorrhizal fungi provides insights into the early evolution of symbiotic traits.</title>
        <authorList>
            <person name="Miyauchi S."/>
            <person name="Kiss E."/>
            <person name="Kuo A."/>
            <person name="Drula E."/>
            <person name="Kohler A."/>
            <person name="Sanchez-Garcia M."/>
            <person name="Morin E."/>
            <person name="Andreopoulos B."/>
            <person name="Barry K.W."/>
            <person name="Bonito G."/>
            <person name="Buee M."/>
            <person name="Carver A."/>
            <person name="Chen C."/>
            <person name="Cichocki N."/>
            <person name="Clum A."/>
            <person name="Culley D."/>
            <person name="Crous P.W."/>
            <person name="Fauchery L."/>
            <person name="Girlanda M."/>
            <person name="Hayes R.D."/>
            <person name="Keri Z."/>
            <person name="LaButti K."/>
            <person name="Lipzen A."/>
            <person name="Lombard V."/>
            <person name="Magnuson J."/>
            <person name="Maillard F."/>
            <person name="Murat C."/>
            <person name="Nolan M."/>
            <person name="Ohm R.A."/>
            <person name="Pangilinan J."/>
            <person name="Pereira M.F."/>
            <person name="Perotto S."/>
            <person name="Peter M."/>
            <person name="Pfister S."/>
            <person name="Riley R."/>
            <person name="Sitrit Y."/>
            <person name="Stielow J.B."/>
            <person name="Szollosi G."/>
            <person name="Zifcakova L."/>
            <person name="Stursova M."/>
            <person name="Spatafora J.W."/>
            <person name="Tedersoo L."/>
            <person name="Vaario L.M."/>
            <person name="Yamada A."/>
            <person name="Yan M."/>
            <person name="Wang P."/>
            <person name="Xu J."/>
            <person name="Bruns T."/>
            <person name="Baldrian P."/>
            <person name="Vilgalys R."/>
            <person name="Dunand C."/>
            <person name="Henrissat B."/>
            <person name="Grigoriev I.V."/>
            <person name="Hibbett D."/>
            <person name="Nagy L.G."/>
            <person name="Martin F.M."/>
        </authorList>
    </citation>
    <scope>NUCLEOTIDE SEQUENCE</scope>
    <source>
        <strain evidence="1">P2</strain>
    </source>
</reference>
<comment type="caution">
    <text evidence="1">The sequence shown here is derived from an EMBL/GenBank/DDBJ whole genome shotgun (WGS) entry which is preliminary data.</text>
</comment>
<organism evidence="1 2">
    <name type="scientific">Thelephora ganbajun</name>
    <name type="common">Ganba fungus</name>
    <dbReference type="NCBI Taxonomy" id="370292"/>
    <lineage>
        <taxon>Eukaryota</taxon>
        <taxon>Fungi</taxon>
        <taxon>Dikarya</taxon>
        <taxon>Basidiomycota</taxon>
        <taxon>Agaricomycotina</taxon>
        <taxon>Agaricomycetes</taxon>
        <taxon>Thelephorales</taxon>
        <taxon>Thelephoraceae</taxon>
        <taxon>Thelephora</taxon>
    </lineage>
</organism>
<evidence type="ECO:0000313" key="2">
    <source>
        <dbReference type="Proteomes" id="UP000886501"/>
    </source>
</evidence>
<reference evidence="1" key="1">
    <citation type="submission" date="2019-10" db="EMBL/GenBank/DDBJ databases">
        <authorList>
            <consortium name="DOE Joint Genome Institute"/>
            <person name="Kuo A."/>
            <person name="Miyauchi S."/>
            <person name="Kiss E."/>
            <person name="Drula E."/>
            <person name="Kohler A."/>
            <person name="Sanchez-Garcia M."/>
            <person name="Andreopoulos B."/>
            <person name="Barry K.W."/>
            <person name="Bonito G."/>
            <person name="Buee M."/>
            <person name="Carver A."/>
            <person name="Chen C."/>
            <person name="Cichocki N."/>
            <person name="Clum A."/>
            <person name="Culley D."/>
            <person name="Crous P.W."/>
            <person name="Fauchery L."/>
            <person name="Girlanda M."/>
            <person name="Hayes R."/>
            <person name="Keri Z."/>
            <person name="Labutti K."/>
            <person name="Lipzen A."/>
            <person name="Lombard V."/>
            <person name="Magnuson J."/>
            <person name="Maillard F."/>
            <person name="Morin E."/>
            <person name="Murat C."/>
            <person name="Nolan M."/>
            <person name="Ohm R."/>
            <person name="Pangilinan J."/>
            <person name="Pereira M."/>
            <person name="Perotto S."/>
            <person name="Peter M."/>
            <person name="Riley R."/>
            <person name="Sitrit Y."/>
            <person name="Stielow B."/>
            <person name="Szollosi G."/>
            <person name="Zifcakova L."/>
            <person name="Stursova M."/>
            <person name="Spatafora J.W."/>
            <person name="Tedersoo L."/>
            <person name="Vaario L.-M."/>
            <person name="Yamada A."/>
            <person name="Yan M."/>
            <person name="Wang P."/>
            <person name="Xu J."/>
            <person name="Bruns T."/>
            <person name="Baldrian P."/>
            <person name="Vilgalys R."/>
            <person name="Henrissat B."/>
            <person name="Grigoriev I.V."/>
            <person name="Hibbett D."/>
            <person name="Nagy L.G."/>
            <person name="Martin F.M."/>
        </authorList>
    </citation>
    <scope>NUCLEOTIDE SEQUENCE</scope>
    <source>
        <strain evidence="1">P2</strain>
    </source>
</reference>
<dbReference type="Proteomes" id="UP000886501">
    <property type="component" value="Unassembled WGS sequence"/>
</dbReference>
<protein>
    <submittedName>
        <fullName evidence="1">Uncharacterized protein</fullName>
    </submittedName>
</protein>
<name>A0ACB6ZGF1_THEGA</name>
<dbReference type="EMBL" id="MU118012">
    <property type="protein sequence ID" value="KAF9648510.1"/>
    <property type="molecule type" value="Genomic_DNA"/>
</dbReference>
<accession>A0ACB6ZGF1</accession>
<keyword evidence="2" id="KW-1185">Reference proteome</keyword>